<gene>
    <name evidence="1" type="ORF">LCGC14_0984880</name>
</gene>
<dbReference type="EMBL" id="LAZR01003701">
    <property type="protein sequence ID" value="KKN15543.1"/>
    <property type="molecule type" value="Genomic_DNA"/>
</dbReference>
<protein>
    <submittedName>
        <fullName evidence="1">Uncharacterized protein</fullName>
    </submittedName>
</protein>
<reference evidence="1" key="1">
    <citation type="journal article" date="2015" name="Nature">
        <title>Complex archaea that bridge the gap between prokaryotes and eukaryotes.</title>
        <authorList>
            <person name="Spang A."/>
            <person name="Saw J.H."/>
            <person name="Jorgensen S.L."/>
            <person name="Zaremba-Niedzwiedzka K."/>
            <person name="Martijn J."/>
            <person name="Lind A.E."/>
            <person name="van Eijk R."/>
            <person name="Schleper C."/>
            <person name="Guy L."/>
            <person name="Ettema T.J."/>
        </authorList>
    </citation>
    <scope>NUCLEOTIDE SEQUENCE</scope>
</reference>
<accession>A0A0F9RE39</accession>
<name>A0A0F9RE39_9ZZZZ</name>
<dbReference type="AlphaFoldDB" id="A0A0F9RE39"/>
<evidence type="ECO:0000313" key="1">
    <source>
        <dbReference type="EMBL" id="KKN15543.1"/>
    </source>
</evidence>
<proteinExistence type="predicted"/>
<dbReference type="InterPro" id="IPR046164">
    <property type="entry name" value="DUF6166"/>
</dbReference>
<organism evidence="1">
    <name type="scientific">marine sediment metagenome</name>
    <dbReference type="NCBI Taxonomy" id="412755"/>
    <lineage>
        <taxon>unclassified sequences</taxon>
        <taxon>metagenomes</taxon>
        <taxon>ecological metagenomes</taxon>
    </lineage>
</organism>
<dbReference type="Pfam" id="PF19663">
    <property type="entry name" value="DUF6166"/>
    <property type="match status" value="1"/>
</dbReference>
<comment type="caution">
    <text evidence="1">The sequence shown here is derived from an EMBL/GenBank/DDBJ whole genome shotgun (WGS) entry which is preliminary data.</text>
</comment>
<sequence>MDKEGNMIEFRGARTAKGPVVMYQIGGEGSNGKPTVLDPGPSLLLANHSPTGFEWGYLGSGPSQLSLAILLHATGDPFDALHYYQRFKRDFVSMWGERWSITEEEIKLWLAVKRLEEEAGAIVEGA</sequence>